<dbReference type="GO" id="GO:0008168">
    <property type="term" value="F:methyltransferase activity"/>
    <property type="evidence" value="ECO:0007669"/>
    <property type="project" value="UniProtKB-UniRule"/>
</dbReference>
<accession>A0A9W4E289</accession>
<dbReference type="EC" id="2.1.1.-" evidence="6"/>
<organism evidence="7 8">
    <name type="scientific">Actinacidiphila bryophytorum</name>
    <dbReference type="NCBI Taxonomy" id="1436133"/>
    <lineage>
        <taxon>Bacteria</taxon>
        <taxon>Bacillati</taxon>
        <taxon>Actinomycetota</taxon>
        <taxon>Actinomycetes</taxon>
        <taxon>Kitasatosporales</taxon>
        <taxon>Streptomycetaceae</taxon>
        <taxon>Actinacidiphila</taxon>
    </lineage>
</organism>
<evidence type="ECO:0000256" key="3">
    <source>
        <dbReference type="ARBA" id="ARBA00022603"/>
    </source>
</evidence>
<comment type="caution">
    <text evidence="7">The sequence shown here is derived from an EMBL/GenBank/DDBJ whole genome shotgun (WGS) entry which is preliminary data.</text>
</comment>
<name>A0A9W4E289_9ACTN</name>
<comment type="function">
    <text evidence="1 6">Exhibits S-adenosyl-L-methionine-dependent methyltransferase activity.</text>
</comment>
<dbReference type="InterPro" id="IPR029063">
    <property type="entry name" value="SAM-dependent_MTases_sf"/>
</dbReference>
<sequence length="282" mass="30714">MEDSSIATGVGLTALVTAALRAVETNTGDPLIRDPFAAHFVRLANTENPLPVRLEDVAGAEDRTLLKFAADGMALRTRYLDDHLLGTGAAQVVILAAGLDTRAFRLGWPQACTVFEMDRKPVLEFKQDALDQAGARPRCDRRTVPADLREDWAAALVAAGFDATRPTAWLAEGLLPYLSPAEEESLFDLVHKLSAVGSSIAVWAMAQDARGADQRLSSMYSTFGVQMTSVTNTEPRRNIVDHLPSLGWTVTENTIAELAGRYQRPPSSSRRRISLFTARYSA</sequence>
<dbReference type="PANTHER" id="PTHR43619">
    <property type="entry name" value="S-ADENOSYL-L-METHIONINE-DEPENDENT METHYLTRANSFERASE YKTD-RELATED"/>
    <property type="match status" value="1"/>
</dbReference>
<keyword evidence="4 7" id="KW-0808">Transferase</keyword>
<reference evidence="7" key="1">
    <citation type="submission" date="2021-06" db="EMBL/GenBank/DDBJ databases">
        <authorList>
            <person name="Arsene-Ploetze F."/>
        </authorList>
    </citation>
    <scope>NUCLEOTIDE SEQUENCE</scope>
    <source>
        <strain evidence="7">SBRY1</strain>
    </source>
</reference>
<dbReference type="NCBIfam" id="TIGR00027">
    <property type="entry name" value="mthyl_TIGR00027"/>
    <property type="match status" value="1"/>
</dbReference>
<dbReference type="InterPro" id="IPR007213">
    <property type="entry name" value="Ppm1/Ppm2/Tcmp"/>
</dbReference>
<evidence type="ECO:0000256" key="1">
    <source>
        <dbReference type="ARBA" id="ARBA00003907"/>
    </source>
</evidence>
<dbReference type="AlphaFoldDB" id="A0A9W4E289"/>
<evidence type="ECO:0000313" key="7">
    <source>
        <dbReference type="EMBL" id="CAG7613227.1"/>
    </source>
</evidence>
<dbReference type="RefSeq" id="WP_251512567.1">
    <property type="nucleotide sequence ID" value="NZ_CAJVAX010000002.1"/>
</dbReference>
<proteinExistence type="inferred from homology"/>
<dbReference type="Gene3D" id="3.40.50.150">
    <property type="entry name" value="Vaccinia Virus protein VP39"/>
    <property type="match status" value="1"/>
</dbReference>
<dbReference type="InterPro" id="IPR011610">
    <property type="entry name" value="SAM_mthyl_Trfase_ML2640-like"/>
</dbReference>
<keyword evidence="3 6" id="KW-0489">Methyltransferase</keyword>
<comment type="similarity">
    <text evidence="2 6">Belongs to the UPF0677 family.</text>
</comment>
<evidence type="ECO:0000313" key="8">
    <source>
        <dbReference type="Proteomes" id="UP001153328"/>
    </source>
</evidence>
<dbReference type="Proteomes" id="UP001153328">
    <property type="component" value="Unassembled WGS sequence"/>
</dbReference>
<dbReference type="EMBL" id="CAJVAX010000002">
    <property type="protein sequence ID" value="CAG7613227.1"/>
    <property type="molecule type" value="Genomic_DNA"/>
</dbReference>
<evidence type="ECO:0000256" key="6">
    <source>
        <dbReference type="RuleBase" id="RU362030"/>
    </source>
</evidence>
<evidence type="ECO:0000256" key="4">
    <source>
        <dbReference type="ARBA" id="ARBA00022679"/>
    </source>
</evidence>
<dbReference type="PANTHER" id="PTHR43619:SF2">
    <property type="entry name" value="S-ADENOSYL-L-METHIONINE-DEPENDENT METHYLTRANSFERASES SUPERFAMILY PROTEIN"/>
    <property type="match status" value="1"/>
</dbReference>
<gene>
    <name evidence="7" type="ORF">SBRY_100137</name>
</gene>
<protein>
    <recommendedName>
        <fullName evidence="6">S-adenosyl-L-methionine-dependent methyltransferase</fullName>
        <ecNumber evidence="6">2.1.1.-</ecNumber>
    </recommendedName>
</protein>
<dbReference type="GO" id="GO:0032259">
    <property type="term" value="P:methylation"/>
    <property type="evidence" value="ECO:0007669"/>
    <property type="project" value="UniProtKB-KW"/>
</dbReference>
<dbReference type="Pfam" id="PF04072">
    <property type="entry name" value="LCM"/>
    <property type="match status" value="1"/>
</dbReference>
<keyword evidence="8" id="KW-1185">Reference proteome</keyword>
<evidence type="ECO:0000256" key="2">
    <source>
        <dbReference type="ARBA" id="ARBA00008138"/>
    </source>
</evidence>
<keyword evidence="5 6" id="KW-0949">S-adenosyl-L-methionine</keyword>
<dbReference type="SUPFAM" id="SSF53335">
    <property type="entry name" value="S-adenosyl-L-methionine-dependent methyltransferases"/>
    <property type="match status" value="1"/>
</dbReference>
<evidence type="ECO:0000256" key="5">
    <source>
        <dbReference type="ARBA" id="ARBA00022691"/>
    </source>
</evidence>